<protein>
    <submittedName>
        <fullName evidence="1">Uncharacterized protein</fullName>
    </submittedName>
</protein>
<evidence type="ECO:0000313" key="1">
    <source>
        <dbReference type="EMBL" id="CAK9872888.1"/>
    </source>
</evidence>
<evidence type="ECO:0000313" key="2">
    <source>
        <dbReference type="Proteomes" id="UP001497522"/>
    </source>
</evidence>
<gene>
    <name evidence="1" type="ORF">CSSPJE1EN2_LOCUS15458</name>
</gene>
<sequence length="101" mass="11774">MVYTLPDACNLHRCTNYRSAYVYLCTSTFPEHVYSELYTPKYHTYCCFLAKCLVLGRTLSDHSTQHFPTLRNHNCTYMTHELCMNPDPCSTSFCQRSTPPM</sequence>
<organism evidence="1 2">
    <name type="scientific">Sphagnum jensenii</name>
    <dbReference type="NCBI Taxonomy" id="128206"/>
    <lineage>
        <taxon>Eukaryota</taxon>
        <taxon>Viridiplantae</taxon>
        <taxon>Streptophyta</taxon>
        <taxon>Embryophyta</taxon>
        <taxon>Bryophyta</taxon>
        <taxon>Sphagnophytina</taxon>
        <taxon>Sphagnopsida</taxon>
        <taxon>Sphagnales</taxon>
        <taxon>Sphagnaceae</taxon>
        <taxon>Sphagnum</taxon>
    </lineage>
</organism>
<accession>A0ABP1BC98</accession>
<proteinExistence type="predicted"/>
<name>A0ABP1BC98_9BRYO</name>
<dbReference type="Proteomes" id="UP001497522">
    <property type="component" value="Chromosome 3"/>
</dbReference>
<reference evidence="1" key="1">
    <citation type="submission" date="2024-03" db="EMBL/GenBank/DDBJ databases">
        <authorList>
            <consortium name="ELIXIR-Norway"/>
            <consortium name="Elixir Norway"/>
        </authorList>
    </citation>
    <scope>NUCLEOTIDE SEQUENCE</scope>
</reference>
<dbReference type="EMBL" id="OZ023704">
    <property type="protein sequence ID" value="CAK9872888.1"/>
    <property type="molecule type" value="Genomic_DNA"/>
</dbReference>
<keyword evidence="2" id="KW-1185">Reference proteome</keyword>